<sequence>ALRIARGTEMILIGETLQLLTNGKGDECGWKVQADERIAVNALIAVSGGGI</sequence>
<evidence type="ECO:0000313" key="2">
    <source>
        <dbReference type="Proteomes" id="UP000499080"/>
    </source>
</evidence>
<accession>A0A4Y2HC65</accession>
<dbReference type="AlphaFoldDB" id="A0A4Y2HC65"/>
<comment type="caution">
    <text evidence="1">The sequence shown here is derived from an EMBL/GenBank/DDBJ whole genome shotgun (WGS) entry which is preliminary data.</text>
</comment>
<organism evidence="1 2">
    <name type="scientific">Araneus ventricosus</name>
    <name type="common">Orbweaver spider</name>
    <name type="synonym">Epeira ventricosa</name>
    <dbReference type="NCBI Taxonomy" id="182803"/>
    <lineage>
        <taxon>Eukaryota</taxon>
        <taxon>Metazoa</taxon>
        <taxon>Ecdysozoa</taxon>
        <taxon>Arthropoda</taxon>
        <taxon>Chelicerata</taxon>
        <taxon>Arachnida</taxon>
        <taxon>Araneae</taxon>
        <taxon>Araneomorphae</taxon>
        <taxon>Entelegynae</taxon>
        <taxon>Araneoidea</taxon>
        <taxon>Araneidae</taxon>
        <taxon>Araneus</taxon>
    </lineage>
</organism>
<gene>
    <name evidence="1" type="ORF">AVEN_7968_1</name>
</gene>
<protein>
    <submittedName>
        <fullName evidence="1">Uncharacterized protein</fullName>
    </submittedName>
</protein>
<feature type="non-terminal residue" evidence="1">
    <location>
        <position position="1"/>
    </location>
</feature>
<keyword evidence="2" id="KW-1185">Reference proteome</keyword>
<dbReference type="Proteomes" id="UP000499080">
    <property type="component" value="Unassembled WGS sequence"/>
</dbReference>
<proteinExistence type="predicted"/>
<evidence type="ECO:0000313" key="1">
    <source>
        <dbReference type="EMBL" id="GBM62869.1"/>
    </source>
</evidence>
<reference evidence="1 2" key="1">
    <citation type="journal article" date="2019" name="Sci. Rep.">
        <title>Orb-weaving spider Araneus ventricosus genome elucidates the spidroin gene catalogue.</title>
        <authorList>
            <person name="Kono N."/>
            <person name="Nakamura H."/>
            <person name="Ohtoshi R."/>
            <person name="Moran D.A.P."/>
            <person name="Shinohara A."/>
            <person name="Yoshida Y."/>
            <person name="Fujiwara M."/>
            <person name="Mori M."/>
            <person name="Tomita M."/>
            <person name="Arakawa K."/>
        </authorList>
    </citation>
    <scope>NUCLEOTIDE SEQUENCE [LARGE SCALE GENOMIC DNA]</scope>
</reference>
<name>A0A4Y2HC65_ARAVE</name>
<dbReference type="EMBL" id="BGPR01257984">
    <property type="protein sequence ID" value="GBM62869.1"/>
    <property type="molecule type" value="Genomic_DNA"/>
</dbReference>